<protein>
    <recommendedName>
        <fullName evidence="1">Conserved oligomeric Golgi complex subunit 5 N-terminal domain-containing protein</fullName>
    </recommendedName>
</protein>
<gene>
    <name evidence="2" type="ORF">DASB73_042100</name>
</gene>
<dbReference type="AlphaFoldDB" id="A0AAV5RQ51"/>
<name>A0AAV5RQ51_STABA</name>
<reference evidence="2 3" key="1">
    <citation type="journal article" date="2023" name="Elife">
        <title>Identification of key yeast species and microbe-microbe interactions impacting larval growth of Drosophila in the wild.</title>
        <authorList>
            <person name="Mure A."/>
            <person name="Sugiura Y."/>
            <person name="Maeda R."/>
            <person name="Honda K."/>
            <person name="Sakurai N."/>
            <person name="Takahashi Y."/>
            <person name="Watada M."/>
            <person name="Katoh T."/>
            <person name="Gotoh A."/>
            <person name="Gotoh Y."/>
            <person name="Taniguchi I."/>
            <person name="Nakamura K."/>
            <person name="Hayashi T."/>
            <person name="Katayama T."/>
            <person name="Uemura T."/>
            <person name="Hattori Y."/>
        </authorList>
    </citation>
    <scope>NUCLEOTIDE SEQUENCE [LARGE SCALE GENOMIC DNA]</scope>
    <source>
        <strain evidence="2 3">SB-73</strain>
    </source>
</reference>
<dbReference type="Proteomes" id="UP001362899">
    <property type="component" value="Unassembled WGS sequence"/>
</dbReference>
<proteinExistence type="predicted"/>
<sequence length="344" mass="38505">MDIYKLSPEEVANTLLQQTTTKQDSTVDVHSALTRLKYDKLEVSKQIEKLVKDNTTELLKYSGQMQDHSKQLQGLEPELLNVRQTNSKLESDFLIPYAKAKSLHSASMQMHETAKLSRQLSQYIQLALQVQSSDLSSETLKIKSIQGTVLLRTAVALKSLSTLSKDSELLRINAVAKFESTKPALQQKLIDACIKLVKEHDGKYNGQVKLALLSLKTIGYDSQEMVKDIIKQLVTSSAQTIAKSFSSQTSLDFSQAVSEARNRELVASSLVQVYQEVFINEQQASFLGNGFWPQVSQALNQRLKTMAVTNNPALKTMLVYKDTILQTTQSLPDVSNVLKVYMNR</sequence>
<evidence type="ECO:0000313" key="3">
    <source>
        <dbReference type="Proteomes" id="UP001362899"/>
    </source>
</evidence>
<comment type="caution">
    <text evidence="2">The sequence shown here is derived from an EMBL/GenBank/DDBJ whole genome shotgun (WGS) entry which is preliminary data.</text>
</comment>
<keyword evidence="3" id="KW-1185">Reference proteome</keyword>
<feature type="domain" description="Conserved oligomeric Golgi complex subunit 5 N-terminal" evidence="1">
    <location>
        <begin position="7"/>
        <end position="129"/>
    </location>
</feature>
<dbReference type="Pfam" id="PF10392">
    <property type="entry name" value="COG5_N"/>
    <property type="match status" value="1"/>
</dbReference>
<evidence type="ECO:0000313" key="2">
    <source>
        <dbReference type="EMBL" id="GMM53247.1"/>
    </source>
</evidence>
<dbReference type="EMBL" id="BTGC01000008">
    <property type="protein sequence ID" value="GMM53247.1"/>
    <property type="molecule type" value="Genomic_DNA"/>
</dbReference>
<evidence type="ECO:0000259" key="1">
    <source>
        <dbReference type="Pfam" id="PF10392"/>
    </source>
</evidence>
<dbReference type="InterPro" id="IPR049176">
    <property type="entry name" value="COG5_N"/>
</dbReference>
<accession>A0AAV5RQ51</accession>
<organism evidence="2 3">
    <name type="scientific">Starmerella bacillaris</name>
    <name type="common">Yeast</name>
    <name type="synonym">Candida zemplinina</name>
    <dbReference type="NCBI Taxonomy" id="1247836"/>
    <lineage>
        <taxon>Eukaryota</taxon>
        <taxon>Fungi</taxon>
        <taxon>Dikarya</taxon>
        <taxon>Ascomycota</taxon>
        <taxon>Saccharomycotina</taxon>
        <taxon>Dipodascomycetes</taxon>
        <taxon>Dipodascales</taxon>
        <taxon>Trichomonascaceae</taxon>
        <taxon>Starmerella</taxon>
    </lineage>
</organism>